<dbReference type="PROSITE" id="PS00086">
    <property type="entry name" value="CYTOCHROME_P450"/>
    <property type="match status" value="1"/>
</dbReference>
<evidence type="ECO:0000256" key="1">
    <source>
        <dbReference type="ARBA" id="ARBA00001971"/>
    </source>
</evidence>
<keyword evidence="8 10" id="KW-0503">Monooxygenase</keyword>
<organism evidence="11 12">
    <name type="scientific">Elaeis guineensis var. tenera</name>
    <name type="common">Oil palm</name>
    <dbReference type="NCBI Taxonomy" id="51953"/>
    <lineage>
        <taxon>Eukaryota</taxon>
        <taxon>Viridiplantae</taxon>
        <taxon>Streptophyta</taxon>
        <taxon>Embryophyta</taxon>
        <taxon>Tracheophyta</taxon>
        <taxon>Spermatophyta</taxon>
        <taxon>Magnoliopsida</taxon>
        <taxon>Liliopsida</taxon>
        <taxon>Arecaceae</taxon>
        <taxon>Arecoideae</taxon>
        <taxon>Cocoseae</taxon>
        <taxon>Elaeidinae</taxon>
        <taxon>Elaeis</taxon>
    </lineage>
</organism>
<dbReference type="InterPro" id="IPR017972">
    <property type="entry name" value="Cyt_P450_CS"/>
</dbReference>
<comment type="similarity">
    <text evidence="2 10">Belongs to the cytochrome P450 family.</text>
</comment>
<dbReference type="FunFam" id="1.10.630.10:FF:000126">
    <property type="entry name" value="Predicted protein"/>
    <property type="match status" value="1"/>
</dbReference>
<dbReference type="Gene3D" id="1.10.630.10">
    <property type="entry name" value="Cytochrome P450"/>
    <property type="match status" value="1"/>
</dbReference>
<gene>
    <name evidence="12" type="primary">LOC105032764</name>
</gene>
<evidence type="ECO:0000256" key="5">
    <source>
        <dbReference type="ARBA" id="ARBA00022857"/>
    </source>
</evidence>
<evidence type="ECO:0000256" key="9">
    <source>
        <dbReference type="PIRSR" id="PIRSR602401-1"/>
    </source>
</evidence>
<proteinExistence type="inferred from homology"/>
<evidence type="ECO:0000313" key="11">
    <source>
        <dbReference type="Proteomes" id="UP000504607"/>
    </source>
</evidence>
<name>A0A6I9QAK3_ELAGV</name>
<dbReference type="PRINTS" id="PR00385">
    <property type="entry name" value="P450"/>
</dbReference>
<dbReference type="RefSeq" id="XP_010905625.2">
    <property type="nucleotide sequence ID" value="XM_010907323.2"/>
</dbReference>
<dbReference type="GO" id="GO:0004497">
    <property type="term" value="F:monooxygenase activity"/>
    <property type="evidence" value="ECO:0007669"/>
    <property type="project" value="UniProtKB-KW"/>
</dbReference>
<evidence type="ECO:0000256" key="6">
    <source>
        <dbReference type="ARBA" id="ARBA00023002"/>
    </source>
</evidence>
<dbReference type="GO" id="GO:0016705">
    <property type="term" value="F:oxidoreductase activity, acting on paired donors, with incorporation or reduction of molecular oxygen"/>
    <property type="evidence" value="ECO:0007669"/>
    <property type="project" value="InterPro"/>
</dbReference>
<reference evidence="12" key="1">
    <citation type="submission" date="2025-08" db="UniProtKB">
        <authorList>
            <consortium name="RefSeq"/>
        </authorList>
    </citation>
    <scope>IDENTIFICATION</scope>
</reference>
<accession>A0A6I9QAK3</accession>
<dbReference type="InterPro" id="IPR002401">
    <property type="entry name" value="Cyt_P450_E_grp-I"/>
</dbReference>
<dbReference type="InterPro" id="IPR001128">
    <property type="entry name" value="Cyt_P450"/>
</dbReference>
<feature type="binding site" description="axial binding residue" evidence="9">
    <location>
        <position position="462"/>
    </location>
    <ligand>
        <name>heme</name>
        <dbReference type="ChEBI" id="CHEBI:30413"/>
    </ligand>
    <ligandPart>
        <name>Fe</name>
        <dbReference type="ChEBI" id="CHEBI:18248"/>
    </ligandPart>
</feature>
<dbReference type="GeneID" id="105032764"/>
<dbReference type="InParanoid" id="A0A6I9QAK3"/>
<protein>
    <submittedName>
        <fullName evidence="12">Flavonoid 3',5'-hydroxylase 1</fullName>
    </submittedName>
</protein>
<dbReference type="PRINTS" id="PR00463">
    <property type="entry name" value="EP450I"/>
</dbReference>
<evidence type="ECO:0000256" key="3">
    <source>
        <dbReference type="ARBA" id="ARBA00022617"/>
    </source>
</evidence>
<keyword evidence="6 10" id="KW-0560">Oxidoreductase</keyword>
<dbReference type="GO" id="GO:0005506">
    <property type="term" value="F:iron ion binding"/>
    <property type="evidence" value="ECO:0007669"/>
    <property type="project" value="InterPro"/>
</dbReference>
<dbReference type="SUPFAM" id="SSF48264">
    <property type="entry name" value="Cytochrome P450"/>
    <property type="match status" value="1"/>
</dbReference>
<dbReference type="AlphaFoldDB" id="A0A6I9QAK3"/>
<evidence type="ECO:0000313" key="12">
    <source>
        <dbReference type="RefSeq" id="XP_010905625.2"/>
    </source>
</evidence>
<dbReference type="PANTHER" id="PTHR47944">
    <property type="entry name" value="CYTOCHROME P450 98A9"/>
    <property type="match status" value="1"/>
</dbReference>
<evidence type="ECO:0000256" key="8">
    <source>
        <dbReference type="ARBA" id="ARBA00023033"/>
    </source>
</evidence>
<dbReference type="KEGG" id="egu:105032764"/>
<evidence type="ECO:0000256" key="10">
    <source>
        <dbReference type="RuleBase" id="RU000461"/>
    </source>
</evidence>
<dbReference type="InterPro" id="IPR036396">
    <property type="entry name" value="Cyt_P450_sf"/>
</dbReference>
<evidence type="ECO:0000256" key="7">
    <source>
        <dbReference type="ARBA" id="ARBA00023004"/>
    </source>
</evidence>
<dbReference type="GO" id="GO:0020037">
    <property type="term" value="F:heme binding"/>
    <property type="evidence" value="ECO:0007669"/>
    <property type="project" value="InterPro"/>
</dbReference>
<keyword evidence="11" id="KW-1185">Reference proteome</keyword>
<comment type="cofactor">
    <cofactor evidence="1 9">
        <name>heme</name>
        <dbReference type="ChEBI" id="CHEBI:30413"/>
    </cofactor>
</comment>
<keyword evidence="7 9" id="KW-0408">Iron</keyword>
<keyword evidence="3 9" id="KW-0349">Heme</keyword>
<keyword evidence="4 9" id="KW-0479">Metal-binding</keyword>
<dbReference type="PANTHER" id="PTHR47944:SF18">
    <property type="entry name" value="FLAVONOID 3'-MONOOXYGENASE"/>
    <property type="match status" value="1"/>
</dbReference>
<sequence>MYLKIGTLGFTVASSPAAARAFLQTLDLLLLLPFLIFLFRHRLHTAPHLPLPPGPRGWPLLGALPFLGPLPHAALAALAKHYGPIMYLKIGTLGFAVASSPAAARAFLQTLDLPFADRPLNTVARHVSYGGQDLVFADYGPLWKLLRRLSTTHLLGPRSLPQWAAARRSEAGHTVRSILDLSLRGEPVRVQEVAMVALANMLGLATLSRRVFDSDGEESGEFKSMILEVMRLGALTNVGDMVPSIAWLDVQGIERCTKRLHERFDALVSRMLREHEDTADQREGKPDFVDCLLADCKSLEGEVALSDANIKGLVLDMFIAGTDTSSIAIEWAIAELLKNHSILKRAHLELDEVIGRDRMLEESDIPKLPYLQAICKEVFRMHPTTPLSLPHLSNQACEVEGYCIPKGTRLLVNIWAIGRDPEIWENPLEFNPERFLGGKGANIDLQGTDFKLMPFGGGRRICVGKNLGILFVQYIVGTLLHSFDWVMPDGEALNMEEAPGLALQKAVPVNALAKPRLASSAYDE</sequence>
<dbReference type="Pfam" id="PF00067">
    <property type="entry name" value="p450"/>
    <property type="match status" value="1"/>
</dbReference>
<keyword evidence="5" id="KW-0521">NADP</keyword>
<dbReference type="Proteomes" id="UP000504607">
    <property type="component" value="Unplaced"/>
</dbReference>
<evidence type="ECO:0000256" key="2">
    <source>
        <dbReference type="ARBA" id="ARBA00010617"/>
    </source>
</evidence>
<evidence type="ECO:0000256" key="4">
    <source>
        <dbReference type="ARBA" id="ARBA00022723"/>
    </source>
</evidence>
<dbReference type="OrthoDB" id="2789670at2759"/>